<dbReference type="Gene3D" id="1.10.10.2840">
    <property type="entry name" value="PucR C-terminal helix-turn-helix domain"/>
    <property type="match status" value="1"/>
</dbReference>
<dbReference type="AlphaFoldDB" id="A0A3Q9UX88"/>
<dbReference type="Pfam" id="PF07905">
    <property type="entry name" value="PucR"/>
    <property type="match status" value="1"/>
</dbReference>
<feature type="domain" description="PucR C-terminal helix-turn-helix" evidence="2">
    <location>
        <begin position="477"/>
        <end position="534"/>
    </location>
</feature>
<evidence type="ECO:0000313" key="3">
    <source>
        <dbReference type="EMBL" id="AZZ50621.1"/>
    </source>
</evidence>
<organism evidence="3 4">
    <name type="scientific">Rathayibacter festucae DSM 15932</name>
    <dbReference type="NCBI Taxonomy" id="1328866"/>
    <lineage>
        <taxon>Bacteria</taxon>
        <taxon>Bacillati</taxon>
        <taxon>Actinomycetota</taxon>
        <taxon>Actinomycetes</taxon>
        <taxon>Micrococcales</taxon>
        <taxon>Microbacteriaceae</taxon>
        <taxon>Rathayibacter</taxon>
    </lineage>
</organism>
<dbReference type="EMBL" id="CP028137">
    <property type="protein sequence ID" value="AZZ50621.1"/>
    <property type="molecule type" value="Genomic_DNA"/>
</dbReference>
<feature type="domain" description="Purine catabolism PurC-like" evidence="1">
    <location>
        <begin position="40"/>
        <end position="165"/>
    </location>
</feature>
<gene>
    <name evidence="3" type="ORF">C1I64_00165</name>
</gene>
<accession>A0A3Q9UX88</accession>
<evidence type="ECO:0000313" key="4">
    <source>
        <dbReference type="Proteomes" id="UP000285317"/>
    </source>
</evidence>
<dbReference type="Pfam" id="PF13556">
    <property type="entry name" value="HTH_30"/>
    <property type="match status" value="1"/>
</dbReference>
<dbReference type="Proteomes" id="UP000285317">
    <property type="component" value="Chromosome"/>
</dbReference>
<proteinExistence type="predicted"/>
<dbReference type="InterPro" id="IPR051448">
    <property type="entry name" value="CdaR-like_regulators"/>
</dbReference>
<dbReference type="InterPro" id="IPR025736">
    <property type="entry name" value="PucR_C-HTH_dom"/>
</dbReference>
<name>A0A3Q9UX88_9MICO</name>
<sequence>MVPRGGHSRAARFVEASVLRWTERRIRSRVEPPVPATVRDLLAEPAFRLHVLAGVHDEAALDAPLVWAHSSDLVDPTPWLESGQLLLTDGVHFEQAPGTQGADFSEAYVARLRGRGIRALGFATGIVHDEVPAPLIAACARQGLPLLEVADLTPFMGIIRFVADVISREQRERLEWSLEAQRRVARAALRPDGLAAILSELERQLDCWVALYDAVGQRVHLPTRLDVPEAAERSVAAAVRQALARGSRAGLRLDDGGGVTLQTLGQRDHLRGVLAVGTGTPLDPAGNDLVASVIGLASIALEQRRALDTSRRQLRSGLLELLVAGAFDVAARTARQLWGTLPAEPVRVSVLSEPVRGDSLLDELEVFAEENGARLFFAERDGALVVITGADDLALIAGVLERHGAQAGASAPVAWAELDRGLVEARRAADRATAEHPLLRFEDVSAQGMRGLLTAAGAEPLARRLLAPLLTPEGGVLLESARVWLRCNGAWEPAARELGVHRHTLRNRVTAVERALGVDLDDVDARTELWLALSVV</sequence>
<evidence type="ECO:0000259" key="1">
    <source>
        <dbReference type="Pfam" id="PF07905"/>
    </source>
</evidence>
<reference evidence="3 4" key="1">
    <citation type="submission" date="2018-03" db="EMBL/GenBank/DDBJ databases">
        <title>Bacteriophage NCPPB3778 and a type I-E CRISPR drive the evolution of the US Biological Select Agent, Rathayibacter toxicus.</title>
        <authorList>
            <person name="Davis E.W.II."/>
            <person name="Tabima J.F."/>
            <person name="Weisberg A.J."/>
            <person name="Dantas Lopes L."/>
            <person name="Wiseman M.S."/>
            <person name="Wiseman M.S."/>
            <person name="Pupko T."/>
            <person name="Belcher M.S."/>
            <person name="Sechler A.J."/>
            <person name="Tancos M.A."/>
            <person name="Schroeder B.K."/>
            <person name="Murray T.D."/>
            <person name="Luster D.G."/>
            <person name="Schneider W.L."/>
            <person name="Rogers E."/>
            <person name="Andreote F.D."/>
            <person name="Grunwald N.J."/>
            <person name="Putnam M.L."/>
            <person name="Chang J.H."/>
        </authorList>
    </citation>
    <scope>NUCLEOTIDE SEQUENCE [LARGE SCALE GENOMIC DNA]</scope>
    <source>
        <strain evidence="3 4">DSM 15932</strain>
    </source>
</reference>
<dbReference type="KEGG" id="rfs:C1I64_00165"/>
<evidence type="ECO:0000259" key="2">
    <source>
        <dbReference type="Pfam" id="PF13556"/>
    </source>
</evidence>
<protein>
    <submittedName>
        <fullName evidence="3">PucR family transcriptional regulator</fullName>
    </submittedName>
</protein>
<dbReference type="InterPro" id="IPR012914">
    <property type="entry name" value="PucR_dom"/>
</dbReference>
<dbReference type="InterPro" id="IPR042070">
    <property type="entry name" value="PucR_C-HTH_sf"/>
</dbReference>
<dbReference type="PANTHER" id="PTHR33744">
    <property type="entry name" value="CARBOHYDRATE DIACID REGULATOR"/>
    <property type="match status" value="1"/>
</dbReference>
<dbReference type="PANTHER" id="PTHR33744:SF1">
    <property type="entry name" value="DNA-BINDING TRANSCRIPTIONAL ACTIVATOR ADER"/>
    <property type="match status" value="1"/>
</dbReference>